<keyword evidence="5 7" id="KW-1133">Transmembrane helix</keyword>
<dbReference type="PANTHER" id="PTHR23513:SF9">
    <property type="entry name" value="ENTEROBACTIN EXPORTER ENTS"/>
    <property type="match status" value="1"/>
</dbReference>
<organism evidence="8 9">
    <name type="scientific">Sanguibacter hominis ATCC BAA-789</name>
    <dbReference type="NCBI Taxonomy" id="1312740"/>
    <lineage>
        <taxon>Bacteria</taxon>
        <taxon>Bacillati</taxon>
        <taxon>Actinomycetota</taxon>
        <taxon>Actinomycetes</taxon>
        <taxon>Micrococcales</taxon>
        <taxon>Sanguibacteraceae</taxon>
        <taxon>Sanguibacter</taxon>
    </lineage>
</organism>
<feature type="transmembrane region" description="Helical" evidence="7">
    <location>
        <begin position="243"/>
        <end position="270"/>
    </location>
</feature>
<dbReference type="GO" id="GO:0005886">
    <property type="term" value="C:plasma membrane"/>
    <property type="evidence" value="ECO:0007669"/>
    <property type="project" value="UniProtKB-SubCell"/>
</dbReference>
<sequence length="439" mass="45674">MPRLLIDTTPLQDSPDFRRLWAGLGLSSLGTQLTLVAVGLEVYALTGSSFAVGGIGIAALVPLVITGLYGGAVLDVHDRRKVALSSAVVLWLVTALLALQAWLDVDQLWVLYALVAVQHGAYGINSPARTAIIPMLVPPRSLPAANALQTLVFNTTLMVGPVVGAMLVARWDYEIAYTIDAVMFLAALWAMLRLPALPPGTVLYAHDGDAPVVSTAPTRRPGLGAVVEGLRYLSTQPNVRMTFLVDLAAMVLAMPRVLFPAIGVVVLGGGESTTGLLTAAIAVGGVVAGLLSGGLTGIRRQGAMIVWSITVWGLGVAAFGAVLVAAGRTTPSHVLVPALVVALVALAVCGAADNVSAIFRQSILQTAAPDDMRGRLQGVFIVVVAGGPRAGDMWLGTQASWWGEGVAALVGGLSCIVVLWLLVRWQRGFLAYDAAHPTP</sequence>
<feature type="transmembrane region" description="Helical" evidence="7">
    <location>
        <begin position="401"/>
        <end position="423"/>
    </location>
</feature>
<evidence type="ECO:0000256" key="3">
    <source>
        <dbReference type="ARBA" id="ARBA00022475"/>
    </source>
</evidence>
<dbReference type="SUPFAM" id="SSF103473">
    <property type="entry name" value="MFS general substrate transporter"/>
    <property type="match status" value="1"/>
</dbReference>
<evidence type="ECO:0000256" key="6">
    <source>
        <dbReference type="ARBA" id="ARBA00023136"/>
    </source>
</evidence>
<keyword evidence="4 7" id="KW-0812">Transmembrane</keyword>
<comment type="caution">
    <text evidence="8">The sequence shown here is derived from an EMBL/GenBank/DDBJ whole genome shotgun (WGS) entry which is preliminary data.</text>
</comment>
<feature type="transmembrane region" description="Helical" evidence="7">
    <location>
        <begin position="146"/>
        <end position="169"/>
    </location>
</feature>
<evidence type="ECO:0000313" key="9">
    <source>
        <dbReference type="Proteomes" id="UP000774283"/>
    </source>
</evidence>
<feature type="transmembrane region" description="Helical" evidence="7">
    <location>
        <begin position="276"/>
        <end position="298"/>
    </location>
</feature>
<feature type="transmembrane region" description="Helical" evidence="7">
    <location>
        <begin position="175"/>
        <end position="192"/>
    </location>
</feature>
<name>A0A9X5FAM4_9MICO</name>
<evidence type="ECO:0000256" key="2">
    <source>
        <dbReference type="ARBA" id="ARBA00022448"/>
    </source>
</evidence>
<dbReference type="Pfam" id="PF07690">
    <property type="entry name" value="MFS_1"/>
    <property type="match status" value="1"/>
</dbReference>
<keyword evidence="3" id="KW-1003">Cell membrane</keyword>
<keyword evidence="2" id="KW-0813">Transport</keyword>
<dbReference type="Gene3D" id="1.20.1250.20">
    <property type="entry name" value="MFS general substrate transporter like domains"/>
    <property type="match status" value="1"/>
</dbReference>
<comment type="subcellular location">
    <subcellularLocation>
        <location evidence="1">Cell inner membrane</location>
        <topology evidence="1">Multi-pass membrane protein</topology>
    </subcellularLocation>
</comment>
<evidence type="ECO:0000256" key="5">
    <source>
        <dbReference type="ARBA" id="ARBA00022989"/>
    </source>
</evidence>
<gene>
    <name evidence="8" type="ORF">HF995_04995</name>
</gene>
<evidence type="ECO:0000256" key="7">
    <source>
        <dbReference type="SAM" id="Phobius"/>
    </source>
</evidence>
<feature type="transmembrane region" description="Helical" evidence="7">
    <location>
        <begin position="50"/>
        <end position="70"/>
    </location>
</feature>
<keyword evidence="6 7" id="KW-0472">Membrane</keyword>
<feature type="transmembrane region" description="Helical" evidence="7">
    <location>
        <begin position="334"/>
        <end position="355"/>
    </location>
</feature>
<dbReference type="PANTHER" id="PTHR23513">
    <property type="entry name" value="INTEGRAL MEMBRANE EFFLUX PROTEIN-RELATED"/>
    <property type="match status" value="1"/>
</dbReference>
<evidence type="ECO:0000256" key="4">
    <source>
        <dbReference type="ARBA" id="ARBA00022692"/>
    </source>
</evidence>
<feature type="transmembrane region" description="Helical" evidence="7">
    <location>
        <begin position="82"/>
        <end position="103"/>
    </location>
</feature>
<reference evidence="8 9" key="1">
    <citation type="submission" date="2020-04" db="EMBL/GenBank/DDBJ databases">
        <title>MicrobeNet Type strains.</title>
        <authorList>
            <person name="Nicholson A.C."/>
        </authorList>
    </citation>
    <scope>NUCLEOTIDE SEQUENCE [LARGE SCALE GENOMIC DNA]</scope>
    <source>
        <strain evidence="8 9">ATCC BAA-789</strain>
    </source>
</reference>
<dbReference type="RefSeq" id="WP_168446649.1">
    <property type="nucleotide sequence ID" value="NZ_JAAXOW010000001.1"/>
</dbReference>
<feature type="transmembrane region" description="Helical" evidence="7">
    <location>
        <begin position="20"/>
        <end position="44"/>
    </location>
</feature>
<dbReference type="InterPro" id="IPR011701">
    <property type="entry name" value="MFS"/>
</dbReference>
<dbReference type="GO" id="GO:0022857">
    <property type="term" value="F:transmembrane transporter activity"/>
    <property type="evidence" value="ECO:0007669"/>
    <property type="project" value="InterPro"/>
</dbReference>
<feature type="transmembrane region" description="Helical" evidence="7">
    <location>
        <begin position="305"/>
        <end position="328"/>
    </location>
</feature>
<dbReference type="AlphaFoldDB" id="A0A9X5FAM4"/>
<dbReference type="InterPro" id="IPR036259">
    <property type="entry name" value="MFS_trans_sf"/>
</dbReference>
<protein>
    <submittedName>
        <fullName evidence="8">MFS transporter</fullName>
    </submittedName>
</protein>
<keyword evidence="9" id="KW-1185">Reference proteome</keyword>
<proteinExistence type="predicted"/>
<evidence type="ECO:0000313" key="8">
    <source>
        <dbReference type="EMBL" id="NKX92634.1"/>
    </source>
</evidence>
<dbReference type="CDD" id="cd06173">
    <property type="entry name" value="MFS_MefA_like"/>
    <property type="match status" value="1"/>
</dbReference>
<accession>A0A9X5FAM4</accession>
<dbReference type="Proteomes" id="UP000774283">
    <property type="component" value="Unassembled WGS sequence"/>
</dbReference>
<dbReference type="EMBL" id="JAAXOW010000001">
    <property type="protein sequence ID" value="NKX92634.1"/>
    <property type="molecule type" value="Genomic_DNA"/>
</dbReference>
<evidence type="ECO:0000256" key="1">
    <source>
        <dbReference type="ARBA" id="ARBA00004429"/>
    </source>
</evidence>